<evidence type="ECO:0000256" key="9">
    <source>
        <dbReference type="ARBA" id="ARBA00023211"/>
    </source>
</evidence>
<comment type="cofactor">
    <cofactor evidence="1">
        <name>Mn(2+)</name>
        <dbReference type="ChEBI" id="CHEBI:29035"/>
    </cofactor>
</comment>
<keyword evidence="7" id="KW-0460">Magnesium</keyword>
<keyword evidence="15" id="KW-1185">Reference proteome</keyword>
<evidence type="ECO:0000256" key="4">
    <source>
        <dbReference type="ARBA" id="ARBA00013081"/>
    </source>
</evidence>
<proteinExistence type="inferred from homology"/>
<accession>A0AAV8QER3</accession>
<dbReference type="PANTHER" id="PTHR34208">
    <property type="entry name" value="S-ADENOSYL-L-METHIONINE-DEPENDENT METHYLTRANSFERASE-RELATED"/>
    <property type="match status" value="1"/>
</dbReference>
<evidence type="ECO:0000256" key="11">
    <source>
        <dbReference type="ARBA" id="ARBA00048336"/>
    </source>
</evidence>
<dbReference type="GO" id="GO:0004722">
    <property type="term" value="F:protein serine/threonine phosphatase activity"/>
    <property type="evidence" value="ECO:0007669"/>
    <property type="project" value="UniProtKB-EC"/>
</dbReference>
<dbReference type="GO" id="GO:0046872">
    <property type="term" value="F:metal ion binding"/>
    <property type="evidence" value="ECO:0007669"/>
    <property type="project" value="UniProtKB-KW"/>
</dbReference>
<evidence type="ECO:0000313" key="14">
    <source>
        <dbReference type="EMBL" id="KAJ8476712.1"/>
    </source>
</evidence>
<dbReference type="PROSITE" id="PS01032">
    <property type="entry name" value="PPM_1"/>
    <property type="match status" value="1"/>
</dbReference>
<dbReference type="AlphaFoldDB" id="A0AAV8QER3"/>
<keyword evidence="5" id="KW-0479">Metal-binding</keyword>
<dbReference type="InterPro" id="IPR044689">
    <property type="entry name" value="CGR2/3"/>
</dbReference>
<comment type="caution">
    <text evidence="14">The sequence shown here is derived from an EMBL/GenBank/DDBJ whole genome shotgun (WGS) entry which is preliminary data.</text>
</comment>
<comment type="cofactor">
    <cofactor evidence="2">
        <name>Mg(2+)</name>
        <dbReference type="ChEBI" id="CHEBI:18420"/>
    </cofactor>
</comment>
<dbReference type="EMBL" id="JAQQAF010000006">
    <property type="protein sequence ID" value="KAJ8476712.1"/>
    <property type="molecule type" value="Genomic_DNA"/>
</dbReference>
<dbReference type="InterPro" id="IPR036457">
    <property type="entry name" value="PPM-type-like_dom_sf"/>
</dbReference>
<dbReference type="GO" id="GO:0008168">
    <property type="term" value="F:methyltransferase activity"/>
    <property type="evidence" value="ECO:0007669"/>
    <property type="project" value="InterPro"/>
</dbReference>
<keyword evidence="6 12" id="KW-0378">Hydrolase</keyword>
<dbReference type="Pfam" id="PF00481">
    <property type="entry name" value="PP2C"/>
    <property type="match status" value="1"/>
</dbReference>
<evidence type="ECO:0000256" key="6">
    <source>
        <dbReference type="ARBA" id="ARBA00022801"/>
    </source>
</evidence>
<feature type="domain" description="PPM-type phosphatase" evidence="13">
    <location>
        <begin position="93"/>
        <end position="390"/>
    </location>
</feature>
<evidence type="ECO:0000256" key="8">
    <source>
        <dbReference type="ARBA" id="ARBA00022912"/>
    </source>
</evidence>
<evidence type="ECO:0000256" key="7">
    <source>
        <dbReference type="ARBA" id="ARBA00022842"/>
    </source>
</evidence>
<dbReference type="PANTHER" id="PTHR34208:SF5">
    <property type="entry name" value="OS01G0144000 PROTEIN"/>
    <property type="match status" value="1"/>
</dbReference>
<comment type="similarity">
    <text evidence="3 12">Belongs to the PP2C family.</text>
</comment>
<dbReference type="PROSITE" id="PS51746">
    <property type="entry name" value="PPM_2"/>
    <property type="match status" value="1"/>
</dbReference>
<gene>
    <name evidence="14" type="ORF">OPV22_020439</name>
</gene>
<evidence type="ECO:0000256" key="5">
    <source>
        <dbReference type="ARBA" id="ARBA00022723"/>
    </source>
</evidence>
<evidence type="ECO:0000256" key="10">
    <source>
        <dbReference type="ARBA" id="ARBA00047761"/>
    </source>
</evidence>
<evidence type="ECO:0000256" key="1">
    <source>
        <dbReference type="ARBA" id="ARBA00001936"/>
    </source>
</evidence>
<dbReference type="Proteomes" id="UP001222027">
    <property type="component" value="Unassembled WGS sequence"/>
</dbReference>
<evidence type="ECO:0000259" key="13">
    <source>
        <dbReference type="PROSITE" id="PS51746"/>
    </source>
</evidence>
<evidence type="ECO:0000256" key="12">
    <source>
        <dbReference type="RuleBase" id="RU003465"/>
    </source>
</evidence>
<dbReference type="InterPro" id="IPR029063">
    <property type="entry name" value="SAM-dependent_MTases_sf"/>
</dbReference>
<name>A0AAV8QER3_ENSVE</name>
<comment type="catalytic activity">
    <reaction evidence="11">
        <text>O-phospho-L-threonyl-[protein] + H2O = L-threonyl-[protein] + phosphate</text>
        <dbReference type="Rhea" id="RHEA:47004"/>
        <dbReference type="Rhea" id="RHEA-COMP:11060"/>
        <dbReference type="Rhea" id="RHEA-COMP:11605"/>
        <dbReference type="ChEBI" id="CHEBI:15377"/>
        <dbReference type="ChEBI" id="CHEBI:30013"/>
        <dbReference type="ChEBI" id="CHEBI:43474"/>
        <dbReference type="ChEBI" id="CHEBI:61977"/>
        <dbReference type="EC" id="3.1.3.16"/>
    </reaction>
</comment>
<keyword evidence="8 12" id="KW-0904">Protein phosphatase</keyword>
<dbReference type="InterPro" id="IPR001932">
    <property type="entry name" value="PPM-type_phosphatase-like_dom"/>
</dbReference>
<protein>
    <recommendedName>
        <fullName evidence="4">protein-serine/threonine phosphatase</fullName>
        <ecNumber evidence="4">3.1.3.16</ecNumber>
    </recommendedName>
</protein>
<evidence type="ECO:0000313" key="15">
    <source>
        <dbReference type="Proteomes" id="UP001222027"/>
    </source>
</evidence>
<dbReference type="Gene3D" id="3.60.40.10">
    <property type="entry name" value="PPM-type phosphatase domain"/>
    <property type="match status" value="1"/>
</dbReference>
<dbReference type="Gene3D" id="3.40.50.150">
    <property type="entry name" value="Vaccinia Virus protein VP39"/>
    <property type="match status" value="1"/>
</dbReference>
<evidence type="ECO:0000256" key="3">
    <source>
        <dbReference type="ARBA" id="ARBA00006702"/>
    </source>
</evidence>
<dbReference type="CDD" id="cd00143">
    <property type="entry name" value="PP2Cc"/>
    <property type="match status" value="1"/>
</dbReference>
<organism evidence="14 15">
    <name type="scientific">Ensete ventricosum</name>
    <name type="common">Abyssinian banana</name>
    <name type="synonym">Musa ensete</name>
    <dbReference type="NCBI Taxonomy" id="4639"/>
    <lineage>
        <taxon>Eukaryota</taxon>
        <taxon>Viridiplantae</taxon>
        <taxon>Streptophyta</taxon>
        <taxon>Embryophyta</taxon>
        <taxon>Tracheophyta</taxon>
        <taxon>Spermatophyta</taxon>
        <taxon>Magnoliopsida</taxon>
        <taxon>Liliopsida</taxon>
        <taxon>Zingiberales</taxon>
        <taxon>Musaceae</taxon>
        <taxon>Ensete</taxon>
    </lineage>
</organism>
<dbReference type="InterPro" id="IPR000222">
    <property type="entry name" value="PP2C_BS"/>
</dbReference>
<dbReference type="SUPFAM" id="SSF81606">
    <property type="entry name" value="PP2C-like"/>
    <property type="match status" value="1"/>
</dbReference>
<comment type="catalytic activity">
    <reaction evidence="10">
        <text>O-phospho-L-seryl-[protein] + H2O = L-seryl-[protein] + phosphate</text>
        <dbReference type="Rhea" id="RHEA:20629"/>
        <dbReference type="Rhea" id="RHEA-COMP:9863"/>
        <dbReference type="Rhea" id="RHEA-COMP:11604"/>
        <dbReference type="ChEBI" id="CHEBI:15377"/>
        <dbReference type="ChEBI" id="CHEBI:29999"/>
        <dbReference type="ChEBI" id="CHEBI:43474"/>
        <dbReference type="ChEBI" id="CHEBI:83421"/>
        <dbReference type="EC" id="3.1.3.16"/>
    </reaction>
</comment>
<evidence type="ECO:0000256" key="2">
    <source>
        <dbReference type="ARBA" id="ARBA00001946"/>
    </source>
</evidence>
<dbReference type="EC" id="3.1.3.16" evidence="4"/>
<dbReference type="FunFam" id="3.60.40.10:FF:000291">
    <property type="entry name" value="Protein phosphatase 2C 50"/>
    <property type="match status" value="1"/>
</dbReference>
<dbReference type="SMART" id="SM00332">
    <property type="entry name" value="PP2Cc"/>
    <property type="match status" value="1"/>
</dbReference>
<sequence>MADICCDVAGKAEPPVAPCERSTRVARRRRMVIRRFKFVAGVEAVDPAEEAPRKRQRLSCSALVPLDLENAVASESEPRRACEQEDADFRTSRYGVMSVCGRRKEMEDSVFVLPDFARRTCGSFGGSHHFFGVYDGHGCSHVAALCGGRMHEFVADEMSRLGSVPPTPEAWTGLMERSFLRMDSAAAEALQGGRPTLCCRCELHAPRCDNVGSTAVVAVVGPTRIVVANCGDSRAVLCRGGAPSPLSSDHKPDRPDELSRIEAAGGRVIYWEGARVLGVLAMSRAIGDGYLKPYVTSEPEVTVTERRDDDEFLILGSDGLWDVVTNEMACDVVRTCLRAKGLVNEPIGEEEVSRDGGYSDRACSAAAALLTKLALARQSADNEKLRTVIEVGSFRSGAEGFRFPVDSIRAGSPSGFEELNSLSQKSRNSPLLSVGLVVLGAFFLIGYSLGGSGGFAGNKEAINIVQGVSCTSDVLQAIPILRKAYSDGMRKVLYVGPDSCTVVSKLLKEEDTEAWGVEPYDLEDADNSCKSLVRKGFVRVSDIKFPLPYRPKSFSLVVVSDSLDYLSPKYLNKTLPDLSRVSTDGLVIFAGYPGHQRVKVSELAKFGRPAKLRSSSWWIRYFLQNGLEENETVVKKYEQASSKITLRGDGNQTKSSNISSYFAPANDLFLPVAWVTEARDRELVRHQRSESSSC</sequence>
<dbReference type="SUPFAM" id="SSF53335">
    <property type="entry name" value="S-adenosyl-L-methionine-dependent methyltransferases"/>
    <property type="match status" value="1"/>
</dbReference>
<dbReference type="GO" id="GO:0045488">
    <property type="term" value="P:pectin metabolic process"/>
    <property type="evidence" value="ECO:0007669"/>
    <property type="project" value="InterPro"/>
</dbReference>
<keyword evidence="9" id="KW-0464">Manganese</keyword>
<reference evidence="14 15" key="1">
    <citation type="submission" date="2022-12" db="EMBL/GenBank/DDBJ databases">
        <title>Chromosome-scale assembly of the Ensete ventricosum genome.</title>
        <authorList>
            <person name="Dussert Y."/>
            <person name="Stocks J."/>
            <person name="Wendawek A."/>
            <person name="Woldeyes F."/>
            <person name="Nichols R.A."/>
            <person name="Borrell J.S."/>
        </authorList>
    </citation>
    <scope>NUCLEOTIDE SEQUENCE [LARGE SCALE GENOMIC DNA]</scope>
    <source>
        <strain evidence="15">cv. Maze</strain>
        <tissue evidence="14">Seeds</tissue>
    </source>
</reference>